<proteinExistence type="predicted"/>
<protein>
    <submittedName>
        <fullName evidence="1">Uncharacterized protein</fullName>
    </submittedName>
</protein>
<dbReference type="AlphaFoldDB" id="A0A1C4GZV8"/>
<reference evidence="1 2" key="1">
    <citation type="submission" date="2016-08" db="EMBL/GenBank/DDBJ databases">
        <authorList>
            <person name="Seilhamer J.J."/>
        </authorList>
    </citation>
    <scope>NUCLEOTIDE SEQUENCE [LARGE SCALE GENOMIC DNA]</scope>
    <source>
        <strain evidence="1 2">ANC 4874</strain>
    </source>
</reference>
<evidence type="ECO:0000313" key="1">
    <source>
        <dbReference type="EMBL" id="SCC73391.1"/>
    </source>
</evidence>
<name>A0A1C4GZV8_9GAMM</name>
<sequence length="46" mass="5373">MPFFIDLIFDIKETDISSILRTLVLESTFSLVRMTFLIQPIILTIQ</sequence>
<gene>
    <name evidence="1" type="ORF">GA0116959_12112</name>
</gene>
<organism evidence="1 2">
    <name type="scientific">Acinetobacter albensis</name>
    <dbReference type="NCBI Taxonomy" id="1673609"/>
    <lineage>
        <taxon>Bacteria</taxon>
        <taxon>Pseudomonadati</taxon>
        <taxon>Pseudomonadota</taxon>
        <taxon>Gammaproteobacteria</taxon>
        <taxon>Moraxellales</taxon>
        <taxon>Moraxellaceae</taxon>
        <taxon>Acinetobacter</taxon>
    </lineage>
</organism>
<accession>A0A1C4GZV8</accession>
<dbReference type="EMBL" id="FMBK01000021">
    <property type="protein sequence ID" value="SCC73391.1"/>
    <property type="molecule type" value="Genomic_DNA"/>
</dbReference>
<dbReference type="Proteomes" id="UP000243661">
    <property type="component" value="Unassembled WGS sequence"/>
</dbReference>
<evidence type="ECO:0000313" key="2">
    <source>
        <dbReference type="Proteomes" id="UP000243661"/>
    </source>
</evidence>